<dbReference type="Proteomes" id="UP001165395">
    <property type="component" value="Unassembled WGS sequence"/>
</dbReference>
<evidence type="ECO:0000313" key="1">
    <source>
        <dbReference type="EMBL" id="MCB6184270.1"/>
    </source>
</evidence>
<dbReference type="EMBL" id="JAJBZT010000006">
    <property type="protein sequence ID" value="MCB6184270.1"/>
    <property type="molecule type" value="Genomic_DNA"/>
</dbReference>
<name>A0ABS8D7V0_9NEIS</name>
<organism evidence="1 2">
    <name type="scientific">Leeia speluncae</name>
    <dbReference type="NCBI Taxonomy" id="2884804"/>
    <lineage>
        <taxon>Bacteria</taxon>
        <taxon>Pseudomonadati</taxon>
        <taxon>Pseudomonadota</taxon>
        <taxon>Betaproteobacteria</taxon>
        <taxon>Neisseriales</taxon>
        <taxon>Leeiaceae</taxon>
        <taxon>Leeia</taxon>
    </lineage>
</organism>
<protein>
    <submittedName>
        <fullName evidence="1">Uncharacterized protein</fullName>
    </submittedName>
</protein>
<proteinExistence type="predicted"/>
<reference evidence="1" key="1">
    <citation type="submission" date="2021-10" db="EMBL/GenBank/DDBJ databases">
        <title>The complete genome sequence of Leeia sp. TBRC 13508.</title>
        <authorList>
            <person name="Charoenyingcharoen P."/>
            <person name="Yukphan P."/>
        </authorList>
    </citation>
    <scope>NUCLEOTIDE SEQUENCE</scope>
    <source>
        <strain evidence="1">TBRC 13508</strain>
    </source>
</reference>
<keyword evidence="2" id="KW-1185">Reference proteome</keyword>
<sequence>MMSSGIDRLLRQQLSGLAQKQREADEARYKEKCFIDPRHERVMQVWAMGQNRGVQAGSSVQSQLACMMRVPGRDVRHVDAAASKVYDEVQAVIRSDLLTVSERKVLGMWYIKGDSSRFCARKLGMDSKEVLPFVAGGVKKIMAKVPADLIERVVLLC</sequence>
<accession>A0ABS8D7V0</accession>
<evidence type="ECO:0000313" key="2">
    <source>
        <dbReference type="Proteomes" id="UP001165395"/>
    </source>
</evidence>
<comment type="caution">
    <text evidence="1">The sequence shown here is derived from an EMBL/GenBank/DDBJ whole genome shotgun (WGS) entry which is preliminary data.</text>
</comment>
<dbReference type="RefSeq" id="WP_227181082.1">
    <property type="nucleotide sequence ID" value="NZ_JAJBZT010000006.1"/>
</dbReference>
<gene>
    <name evidence="1" type="ORF">LIN78_12015</name>
</gene>